<sequence length="243" mass="26715">MPLGIITSTQIEADLVTRLLIERNDFFIQGKYFYKGILGQNTDVVVCICGVGKANAAHGTTLLIERFKIDTLYVIGVGGAYPSSGLKIGDIVIAEKEIYGDEGLATRSGVKEKNKINFYTMDKINIPLCIADGIEYYNEFPMSLPKKVKIQSSDFKVKTGNFITVSTCTGILERGMELEKRFDAICENMEGAAVAHICALSKIPVIEIRGISNIIDDRAAEPLSKIDIIKAAENAQRFLLQLI</sequence>
<dbReference type="GO" id="GO:0005829">
    <property type="term" value="C:cytosol"/>
    <property type="evidence" value="ECO:0007669"/>
    <property type="project" value="TreeGrafter"/>
</dbReference>
<name>A0A5J4L1A7_9ZZZZ</name>
<protein>
    <submittedName>
        <fullName evidence="2">Futalosine hydrolase</fullName>
    </submittedName>
</protein>
<reference evidence="2" key="1">
    <citation type="submission" date="2019-10" db="EMBL/GenBank/DDBJ databases">
        <title>Metagenomic sequencing of thiosulfate-disproportionating enrichment culture.</title>
        <authorList>
            <person name="Umezawa K."/>
            <person name="Kojima H."/>
            <person name="Fukui M."/>
        </authorList>
    </citation>
    <scope>NUCLEOTIDE SEQUENCE</scope>
    <source>
        <strain evidence="2">45J</strain>
    </source>
</reference>
<dbReference type="Gene3D" id="3.40.50.1580">
    <property type="entry name" value="Nucleoside phosphorylase domain"/>
    <property type="match status" value="1"/>
</dbReference>
<dbReference type="Pfam" id="PF01048">
    <property type="entry name" value="PNP_UDP_1"/>
    <property type="match status" value="1"/>
</dbReference>
<dbReference type="NCBIfam" id="TIGR03664">
    <property type="entry name" value="fut_nucase"/>
    <property type="match status" value="1"/>
</dbReference>
<comment type="caution">
    <text evidence="2">The sequence shown here is derived from an EMBL/GenBank/DDBJ whole genome shotgun (WGS) entry which is preliminary data.</text>
</comment>
<accession>A0A5J4L1A7</accession>
<gene>
    <name evidence="2" type="ORF">A45J_0805</name>
</gene>
<proteinExistence type="predicted"/>
<dbReference type="InterPro" id="IPR035994">
    <property type="entry name" value="Nucleoside_phosphorylase_sf"/>
</dbReference>
<dbReference type="GO" id="GO:0009234">
    <property type="term" value="P:menaquinone biosynthetic process"/>
    <property type="evidence" value="ECO:0007669"/>
    <property type="project" value="InterPro"/>
</dbReference>
<feature type="domain" description="Nucleoside phosphorylase" evidence="1">
    <location>
        <begin position="3"/>
        <end position="241"/>
    </location>
</feature>
<dbReference type="AlphaFoldDB" id="A0A5J4L1A7"/>
<dbReference type="PANTHER" id="PTHR46832">
    <property type="entry name" value="5'-METHYLTHIOADENOSINE/S-ADENOSYLHOMOCYSTEINE NUCLEOSIDASE"/>
    <property type="match status" value="1"/>
</dbReference>
<evidence type="ECO:0000259" key="1">
    <source>
        <dbReference type="Pfam" id="PF01048"/>
    </source>
</evidence>
<evidence type="ECO:0000313" key="2">
    <source>
        <dbReference type="EMBL" id="GER93072.1"/>
    </source>
</evidence>
<keyword evidence="2" id="KW-0378">Hydrolase</keyword>
<dbReference type="CDD" id="cd17766">
    <property type="entry name" value="futalosine_nucleosidase_MqnB"/>
    <property type="match status" value="1"/>
</dbReference>
<dbReference type="InterPro" id="IPR000845">
    <property type="entry name" value="Nucleoside_phosphorylase_d"/>
</dbReference>
<dbReference type="EMBL" id="BLAB01000001">
    <property type="protein sequence ID" value="GER93072.1"/>
    <property type="molecule type" value="Genomic_DNA"/>
</dbReference>
<dbReference type="PANTHER" id="PTHR46832:SF2">
    <property type="entry name" value="FUTALOSINE HYDROLASE"/>
    <property type="match status" value="1"/>
</dbReference>
<dbReference type="GO" id="GO:0009116">
    <property type="term" value="P:nucleoside metabolic process"/>
    <property type="evidence" value="ECO:0007669"/>
    <property type="project" value="InterPro"/>
</dbReference>
<dbReference type="GO" id="GO:0008930">
    <property type="term" value="F:methylthioadenosine nucleosidase activity"/>
    <property type="evidence" value="ECO:0007669"/>
    <property type="project" value="TreeGrafter"/>
</dbReference>
<dbReference type="SUPFAM" id="SSF53167">
    <property type="entry name" value="Purine and uridine phosphorylases"/>
    <property type="match status" value="1"/>
</dbReference>
<organism evidence="2">
    <name type="scientific">hot springs metagenome</name>
    <dbReference type="NCBI Taxonomy" id="433727"/>
    <lineage>
        <taxon>unclassified sequences</taxon>
        <taxon>metagenomes</taxon>
        <taxon>ecological metagenomes</taxon>
    </lineage>
</organism>
<dbReference type="GO" id="GO:0019284">
    <property type="term" value="P:L-methionine salvage from S-adenosylmethionine"/>
    <property type="evidence" value="ECO:0007669"/>
    <property type="project" value="TreeGrafter"/>
</dbReference>
<dbReference type="InterPro" id="IPR019963">
    <property type="entry name" value="FL_hydrolase_MqnB"/>
</dbReference>
<dbReference type="GO" id="GO:0008782">
    <property type="term" value="F:adenosylhomocysteine nucleosidase activity"/>
    <property type="evidence" value="ECO:0007669"/>
    <property type="project" value="TreeGrafter"/>
</dbReference>